<dbReference type="InterPro" id="IPR018089">
    <property type="entry name" value="OMPdecase_AS"/>
</dbReference>
<dbReference type="InterPro" id="IPR011995">
    <property type="entry name" value="OMPdecase_type-2"/>
</dbReference>
<evidence type="ECO:0000313" key="9">
    <source>
        <dbReference type="EMBL" id="MBD8505284.1"/>
    </source>
</evidence>
<dbReference type="PANTHER" id="PTHR43375">
    <property type="entry name" value="OROTIDINE 5'-PHOSPHATE DECARBOXYLASE"/>
    <property type="match status" value="1"/>
</dbReference>
<comment type="pathway">
    <text evidence="1 7">Pyrimidine metabolism; UMP biosynthesis via de novo pathway; UMP from orotate: step 2/2.</text>
</comment>
<evidence type="ECO:0000256" key="7">
    <source>
        <dbReference type="HAMAP-Rule" id="MF_01215"/>
    </source>
</evidence>
<keyword evidence="3 7" id="KW-0210">Decarboxylase</keyword>
<dbReference type="GO" id="GO:0044205">
    <property type="term" value="P:'de novo' UMP biosynthetic process"/>
    <property type="evidence" value="ECO:0007669"/>
    <property type="project" value="UniProtKB-UniRule"/>
</dbReference>
<reference evidence="9" key="1">
    <citation type="submission" date="2020-09" db="EMBL/GenBank/DDBJ databases">
        <title>Hoyosella lacisalsi sp. nov., a halotolerant actinobacterium isolated from soil of Lake Gudzhirganskoe.</title>
        <authorList>
            <person name="Yang Q."/>
            <person name="Guo P.Y."/>
            <person name="Liu S.W."/>
            <person name="Li F.N."/>
            <person name="Sun C.H."/>
        </authorList>
    </citation>
    <scope>NUCLEOTIDE SEQUENCE</scope>
    <source>
        <strain evidence="9">G463</strain>
    </source>
</reference>
<protein>
    <recommendedName>
        <fullName evidence="7">Orotidine 5'-phosphate decarboxylase</fullName>
        <ecNumber evidence="7">4.1.1.23</ecNumber>
    </recommendedName>
    <alternativeName>
        <fullName evidence="7">OMP decarboxylase</fullName>
        <shortName evidence="7">OMPDCase</shortName>
        <shortName evidence="7">OMPdecase</shortName>
    </alternativeName>
</protein>
<feature type="domain" description="Orotidine 5'-phosphate decarboxylase" evidence="8">
    <location>
        <begin position="27"/>
        <end position="272"/>
    </location>
</feature>
<gene>
    <name evidence="7 9" type="primary">pyrF</name>
    <name evidence="9" type="ORF">HT102_02100</name>
</gene>
<keyword evidence="10" id="KW-1185">Reference proteome</keyword>
<dbReference type="Gene3D" id="3.20.20.70">
    <property type="entry name" value="Aldolase class I"/>
    <property type="match status" value="1"/>
</dbReference>
<evidence type="ECO:0000256" key="3">
    <source>
        <dbReference type="ARBA" id="ARBA00022793"/>
    </source>
</evidence>
<evidence type="ECO:0000256" key="2">
    <source>
        <dbReference type="ARBA" id="ARBA00008847"/>
    </source>
</evidence>
<dbReference type="PROSITE" id="PS00156">
    <property type="entry name" value="OMPDECASE"/>
    <property type="match status" value="1"/>
</dbReference>
<dbReference type="Pfam" id="PF00215">
    <property type="entry name" value="OMPdecase"/>
    <property type="match status" value="1"/>
</dbReference>
<dbReference type="InterPro" id="IPR011060">
    <property type="entry name" value="RibuloseP-bd_barrel"/>
</dbReference>
<evidence type="ECO:0000256" key="5">
    <source>
        <dbReference type="ARBA" id="ARBA00023239"/>
    </source>
</evidence>
<accession>A0A927J9U3</accession>
<evidence type="ECO:0000256" key="1">
    <source>
        <dbReference type="ARBA" id="ARBA00004861"/>
    </source>
</evidence>
<evidence type="ECO:0000256" key="4">
    <source>
        <dbReference type="ARBA" id="ARBA00022975"/>
    </source>
</evidence>
<dbReference type="HAMAP" id="MF_01215">
    <property type="entry name" value="OMPdecase_type2"/>
    <property type="match status" value="1"/>
</dbReference>
<comment type="catalytic activity">
    <reaction evidence="6 7">
        <text>orotidine 5'-phosphate + H(+) = UMP + CO2</text>
        <dbReference type="Rhea" id="RHEA:11596"/>
        <dbReference type="ChEBI" id="CHEBI:15378"/>
        <dbReference type="ChEBI" id="CHEBI:16526"/>
        <dbReference type="ChEBI" id="CHEBI:57538"/>
        <dbReference type="ChEBI" id="CHEBI:57865"/>
        <dbReference type="EC" id="4.1.1.23"/>
    </reaction>
</comment>
<comment type="similarity">
    <text evidence="2 7">Belongs to the OMP decarboxylase family. Type 2 subfamily.</text>
</comment>
<dbReference type="EMBL" id="JACYWE010000001">
    <property type="protein sequence ID" value="MBD8505284.1"/>
    <property type="molecule type" value="Genomic_DNA"/>
</dbReference>
<dbReference type="PANTHER" id="PTHR43375:SF1">
    <property type="entry name" value="OROTIDINE 5'-PHOSPHATE DECARBOXYLASE"/>
    <property type="match status" value="1"/>
</dbReference>
<dbReference type="CDD" id="cd04725">
    <property type="entry name" value="OMP_decarboxylase_like"/>
    <property type="match status" value="1"/>
</dbReference>
<dbReference type="SUPFAM" id="SSF51366">
    <property type="entry name" value="Ribulose-phoshate binding barrel"/>
    <property type="match status" value="1"/>
</dbReference>
<dbReference type="InterPro" id="IPR013785">
    <property type="entry name" value="Aldolase_TIM"/>
</dbReference>
<sequence>MSGTAGDPRGQQAFGDRLWEATAERGALCVGIDPHPALLEQWGLADDADGLARFSDICVEAFGGIAAVVKPQVAFYEAHGSAGMRVLETTMAALRASGALVLADAKRGDIGSTMAAYARAWLDDRSPLAADAVTVSPYLGLGSLGPALELALGSGRGAFVLAATSNPEGASVQRATTPTGRTVAQGMVDEVAALNAGAAPMGSIGVVVGATLSEVPDLSAINGPVLLPGVGAQGGTAADVARILGPRARLALPAVSRDILRSGPSVGAVRDAALRMIEQFGFLTGDQ</sequence>
<comment type="caution">
    <text evidence="9">The sequence shown here is derived from an EMBL/GenBank/DDBJ whole genome shotgun (WGS) entry which is preliminary data.</text>
</comment>
<organism evidence="9 10">
    <name type="scientific">Lolliginicoccus lacisalsi</name>
    <dbReference type="NCBI Taxonomy" id="2742202"/>
    <lineage>
        <taxon>Bacteria</taxon>
        <taxon>Bacillati</taxon>
        <taxon>Actinomycetota</taxon>
        <taxon>Actinomycetes</taxon>
        <taxon>Mycobacteriales</taxon>
        <taxon>Hoyosellaceae</taxon>
        <taxon>Lolliginicoccus</taxon>
    </lineage>
</organism>
<keyword evidence="4 7" id="KW-0665">Pyrimidine biosynthesis</keyword>
<dbReference type="GO" id="GO:0004590">
    <property type="term" value="F:orotidine-5'-phosphate decarboxylase activity"/>
    <property type="evidence" value="ECO:0007669"/>
    <property type="project" value="UniProtKB-UniRule"/>
</dbReference>
<dbReference type="SMART" id="SM00934">
    <property type="entry name" value="OMPdecase"/>
    <property type="match status" value="1"/>
</dbReference>
<dbReference type="Proteomes" id="UP000642993">
    <property type="component" value="Unassembled WGS sequence"/>
</dbReference>
<feature type="active site" description="Proton donor" evidence="7">
    <location>
        <position position="106"/>
    </location>
</feature>
<dbReference type="EC" id="4.1.1.23" evidence="7"/>
<dbReference type="InterPro" id="IPR001754">
    <property type="entry name" value="OMPdeCOase_dom"/>
</dbReference>
<name>A0A927J9U3_9ACTN</name>
<evidence type="ECO:0000256" key="6">
    <source>
        <dbReference type="ARBA" id="ARBA00049157"/>
    </source>
</evidence>
<dbReference type="NCBIfam" id="TIGR02127">
    <property type="entry name" value="pyrF_sub2"/>
    <property type="match status" value="1"/>
</dbReference>
<keyword evidence="5 7" id="KW-0456">Lyase</keyword>
<evidence type="ECO:0000313" key="10">
    <source>
        <dbReference type="Proteomes" id="UP000642993"/>
    </source>
</evidence>
<proteinExistence type="inferred from homology"/>
<dbReference type="RefSeq" id="WP_192037742.1">
    <property type="nucleotide sequence ID" value="NZ_JACYWE010000001.1"/>
</dbReference>
<evidence type="ECO:0000259" key="8">
    <source>
        <dbReference type="SMART" id="SM00934"/>
    </source>
</evidence>
<dbReference type="AlphaFoldDB" id="A0A927J9U3"/>
<dbReference type="GO" id="GO:0006207">
    <property type="term" value="P:'de novo' pyrimidine nucleobase biosynthetic process"/>
    <property type="evidence" value="ECO:0007669"/>
    <property type="project" value="InterPro"/>
</dbReference>